<keyword evidence="2" id="KW-1185">Reference proteome</keyword>
<protein>
    <submittedName>
        <fullName evidence="1">Uncharacterized protein</fullName>
    </submittedName>
</protein>
<accession>A0A6P2CYS3</accession>
<dbReference type="KEGG" id="gms:SOIL9_37010"/>
<name>A0A6P2CYS3_9BACT</name>
<dbReference type="AlphaFoldDB" id="A0A6P2CYS3"/>
<sequence>MRAISGKGIGLKCPKESSVTSNTIVGASQTEFPSRLDRDLGASRAFAQWDGKGAGRRVGATRLCQVIYAPSR</sequence>
<evidence type="ECO:0000313" key="2">
    <source>
        <dbReference type="Proteomes" id="UP000464178"/>
    </source>
</evidence>
<proteinExistence type="predicted"/>
<reference evidence="1 2" key="1">
    <citation type="submission" date="2019-05" db="EMBL/GenBank/DDBJ databases">
        <authorList>
            <consortium name="Science for Life Laboratories"/>
        </authorList>
    </citation>
    <scope>NUCLEOTIDE SEQUENCE [LARGE SCALE GENOMIC DNA]</scope>
    <source>
        <strain evidence="1">Soil9</strain>
    </source>
</reference>
<dbReference type="EMBL" id="LR593886">
    <property type="protein sequence ID" value="VTR94013.1"/>
    <property type="molecule type" value="Genomic_DNA"/>
</dbReference>
<evidence type="ECO:0000313" key="1">
    <source>
        <dbReference type="EMBL" id="VTR94013.1"/>
    </source>
</evidence>
<organism evidence="1 2">
    <name type="scientific">Gemmata massiliana</name>
    <dbReference type="NCBI Taxonomy" id="1210884"/>
    <lineage>
        <taxon>Bacteria</taxon>
        <taxon>Pseudomonadati</taxon>
        <taxon>Planctomycetota</taxon>
        <taxon>Planctomycetia</taxon>
        <taxon>Gemmatales</taxon>
        <taxon>Gemmataceae</taxon>
        <taxon>Gemmata</taxon>
    </lineage>
</organism>
<gene>
    <name evidence="1" type="ORF">SOIL9_37010</name>
</gene>
<dbReference type="Proteomes" id="UP000464178">
    <property type="component" value="Chromosome"/>
</dbReference>